<dbReference type="Gramene" id="KGN58094">
    <property type="protein sequence ID" value="KGN58094"/>
    <property type="gene ID" value="Csa_3G509410"/>
</dbReference>
<name>A0A0A0LAY0_CUCSA</name>
<dbReference type="Proteomes" id="UP000029981">
    <property type="component" value="Chromosome 3"/>
</dbReference>
<reference evidence="1 2" key="4">
    <citation type="journal article" date="2011" name="BMC Genomics">
        <title>RNA-Seq improves annotation of protein-coding genes in the cucumber genome.</title>
        <authorList>
            <person name="Li Z."/>
            <person name="Zhang Z."/>
            <person name="Yan P."/>
            <person name="Huang S."/>
            <person name="Fei Z."/>
            <person name="Lin K."/>
        </authorList>
    </citation>
    <scope>NUCLEOTIDE SEQUENCE [LARGE SCALE GENOMIC DNA]</scope>
    <source>
        <strain evidence="2">cv. 9930</strain>
    </source>
</reference>
<sequence>MFRYRSDFLVARSESTIVRTLGWTNSYVQQIQGNDINNTRPTSNEQKLTKIATVMGRIQGNMNDYVNFYTQTQGYIETQGRSDRSLRVHRMEG</sequence>
<accession>A0A0A0LAY0</accession>
<reference evidence="1 2" key="2">
    <citation type="journal article" date="2009" name="PLoS ONE">
        <title>An integrated genetic and cytogenetic map of the cucumber genome.</title>
        <authorList>
            <person name="Ren Y."/>
            <person name="Zhang Z."/>
            <person name="Liu J."/>
            <person name="Staub J.E."/>
            <person name="Han Y."/>
            <person name="Cheng Z."/>
            <person name="Li X."/>
            <person name="Lu J."/>
            <person name="Miao H."/>
            <person name="Kang H."/>
            <person name="Xie B."/>
            <person name="Gu X."/>
            <person name="Wang X."/>
            <person name="Du Y."/>
            <person name="Jin W."/>
            <person name="Huang S."/>
        </authorList>
    </citation>
    <scope>NUCLEOTIDE SEQUENCE [LARGE SCALE GENOMIC DNA]</scope>
    <source>
        <strain evidence="2">cv. 9930</strain>
    </source>
</reference>
<evidence type="ECO:0000313" key="2">
    <source>
        <dbReference type="Proteomes" id="UP000029981"/>
    </source>
</evidence>
<keyword evidence="2" id="KW-1185">Reference proteome</keyword>
<evidence type="ECO:0000313" key="1">
    <source>
        <dbReference type="EMBL" id="KGN58094.1"/>
    </source>
</evidence>
<dbReference type="AlphaFoldDB" id="A0A0A0LAY0"/>
<protein>
    <submittedName>
        <fullName evidence="1">Uncharacterized protein</fullName>
    </submittedName>
</protein>
<organism evidence="1 2">
    <name type="scientific">Cucumis sativus</name>
    <name type="common">Cucumber</name>
    <dbReference type="NCBI Taxonomy" id="3659"/>
    <lineage>
        <taxon>Eukaryota</taxon>
        <taxon>Viridiplantae</taxon>
        <taxon>Streptophyta</taxon>
        <taxon>Embryophyta</taxon>
        <taxon>Tracheophyta</taxon>
        <taxon>Spermatophyta</taxon>
        <taxon>Magnoliopsida</taxon>
        <taxon>eudicotyledons</taxon>
        <taxon>Gunneridae</taxon>
        <taxon>Pentapetalae</taxon>
        <taxon>rosids</taxon>
        <taxon>fabids</taxon>
        <taxon>Cucurbitales</taxon>
        <taxon>Cucurbitaceae</taxon>
        <taxon>Benincaseae</taxon>
        <taxon>Cucumis</taxon>
    </lineage>
</organism>
<proteinExistence type="predicted"/>
<reference evidence="1 2" key="1">
    <citation type="journal article" date="2009" name="Nat. Genet.">
        <title>The genome of the cucumber, Cucumis sativus L.</title>
        <authorList>
            <person name="Huang S."/>
            <person name="Li R."/>
            <person name="Zhang Z."/>
            <person name="Li L."/>
            <person name="Gu X."/>
            <person name="Fan W."/>
            <person name="Lucas W.J."/>
            <person name="Wang X."/>
            <person name="Xie B."/>
            <person name="Ni P."/>
            <person name="Ren Y."/>
            <person name="Zhu H."/>
            <person name="Li J."/>
            <person name="Lin K."/>
            <person name="Jin W."/>
            <person name="Fei Z."/>
            <person name="Li G."/>
            <person name="Staub J."/>
            <person name="Kilian A."/>
            <person name="van der Vossen E.A."/>
            <person name="Wu Y."/>
            <person name="Guo J."/>
            <person name="He J."/>
            <person name="Jia Z."/>
            <person name="Ren Y."/>
            <person name="Tian G."/>
            <person name="Lu Y."/>
            <person name="Ruan J."/>
            <person name="Qian W."/>
            <person name="Wang M."/>
            <person name="Huang Q."/>
            <person name="Li B."/>
            <person name="Xuan Z."/>
            <person name="Cao J."/>
            <person name="Asan"/>
            <person name="Wu Z."/>
            <person name="Zhang J."/>
            <person name="Cai Q."/>
            <person name="Bai Y."/>
            <person name="Zhao B."/>
            <person name="Han Y."/>
            <person name="Li Y."/>
            <person name="Li X."/>
            <person name="Wang S."/>
            <person name="Shi Q."/>
            <person name="Liu S."/>
            <person name="Cho W.K."/>
            <person name="Kim J.Y."/>
            <person name="Xu Y."/>
            <person name="Heller-Uszynska K."/>
            <person name="Miao H."/>
            <person name="Cheng Z."/>
            <person name="Zhang S."/>
            <person name="Wu J."/>
            <person name="Yang Y."/>
            <person name="Kang H."/>
            <person name="Li M."/>
            <person name="Liang H."/>
            <person name="Ren X."/>
            <person name="Shi Z."/>
            <person name="Wen M."/>
            <person name="Jian M."/>
            <person name="Yang H."/>
            <person name="Zhang G."/>
            <person name="Yang Z."/>
            <person name="Chen R."/>
            <person name="Liu S."/>
            <person name="Li J."/>
            <person name="Ma L."/>
            <person name="Liu H."/>
            <person name="Zhou Y."/>
            <person name="Zhao J."/>
            <person name="Fang X."/>
            <person name="Li G."/>
            <person name="Fang L."/>
            <person name="Li Y."/>
            <person name="Liu D."/>
            <person name="Zheng H."/>
            <person name="Zhang Y."/>
            <person name="Qin N."/>
            <person name="Li Z."/>
            <person name="Yang G."/>
            <person name="Yang S."/>
            <person name="Bolund L."/>
            <person name="Kristiansen K."/>
            <person name="Zheng H."/>
            <person name="Li S."/>
            <person name="Zhang X."/>
            <person name="Yang H."/>
            <person name="Wang J."/>
            <person name="Sun R."/>
            <person name="Zhang B."/>
            <person name="Jiang S."/>
            <person name="Wang J."/>
            <person name="Du Y."/>
            <person name="Li S."/>
        </authorList>
    </citation>
    <scope>NUCLEOTIDE SEQUENCE [LARGE SCALE GENOMIC DNA]</scope>
    <source>
        <strain evidence="2">cv. 9930</strain>
    </source>
</reference>
<dbReference type="EMBL" id="CM002924">
    <property type="protein sequence ID" value="KGN58094.1"/>
    <property type="molecule type" value="Genomic_DNA"/>
</dbReference>
<gene>
    <name evidence="1" type="ORF">Csa_3G509410</name>
</gene>
<reference evidence="1 2" key="3">
    <citation type="journal article" date="2010" name="BMC Genomics">
        <title>Transcriptome sequencing and comparative analysis of cucumber flowers with different sex types.</title>
        <authorList>
            <person name="Guo S."/>
            <person name="Zheng Y."/>
            <person name="Joung J.G."/>
            <person name="Liu S."/>
            <person name="Zhang Z."/>
            <person name="Crasta O.R."/>
            <person name="Sobral B.W."/>
            <person name="Xu Y."/>
            <person name="Huang S."/>
            <person name="Fei Z."/>
        </authorList>
    </citation>
    <scope>NUCLEOTIDE SEQUENCE [LARGE SCALE GENOMIC DNA]</scope>
    <source>
        <strain evidence="2">cv. 9930</strain>
    </source>
</reference>